<feature type="domain" description="Putative restriction endonuclease" evidence="1">
    <location>
        <begin position="36"/>
        <end position="154"/>
    </location>
</feature>
<proteinExistence type="predicted"/>
<keyword evidence="2" id="KW-0540">Nuclease</keyword>
<sequence>MDAVLDLPQIGDRHAFNLARWQEICADPQVRAIAGRVESDAHGHILMSPPPAFEHSQFQYRIARLLGELLGHDGASTECPVSTTKGIRGVDSVWISEERRKQALRSGVLFIAPEICVEVLSPGNTRNEMEEKRSLLFQAGADEVWFCDTKGRMSFFLRDAPLVAAEKSLYCPGFPESIG</sequence>
<keyword evidence="2" id="KW-0378">Hydrolase</keyword>
<dbReference type="Gene3D" id="3.90.1570.10">
    <property type="entry name" value="tt1808, chain A"/>
    <property type="match status" value="1"/>
</dbReference>
<dbReference type="InterPro" id="IPR008538">
    <property type="entry name" value="Uma2"/>
</dbReference>
<keyword evidence="3" id="KW-1185">Reference proteome</keyword>
<comment type="caution">
    <text evidence="2">The sequence shown here is derived from an EMBL/GenBank/DDBJ whole genome shotgun (WGS) entry which is preliminary data.</text>
</comment>
<dbReference type="InterPro" id="IPR012296">
    <property type="entry name" value="Nuclease_put_TT1808"/>
</dbReference>
<dbReference type="Pfam" id="PF05685">
    <property type="entry name" value="Uma2"/>
    <property type="match status" value="1"/>
</dbReference>
<organism evidence="2 3">
    <name type="scientific">Luteolibacter arcticus</name>
    <dbReference type="NCBI Taxonomy" id="1581411"/>
    <lineage>
        <taxon>Bacteria</taxon>
        <taxon>Pseudomonadati</taxon>
        <taxon>Verrucomicrobiota</taxon>
        <taxon>Verrucomicrobiia</taxon>
        <taxon>Verrucomicrobiales</taxon>
        <taxon>Verrucomicrobiaceae</taxon>
        <taxon>Luteolibacter</taxon>
    </lineage>
</organism>
<dbReference type="InterPro" id="IPR011335">
    <property type="entry name" value="Restrct_endonuc-II-like"/>
</dbReference>
<dbReference type="Proteomes" id="UP001320876">
    <property type="component" value="Unassembled WGS sequence"/>
</dbReference>
<dbReference type="PANTHER" id="PTHR34107">
    <property type="entry name" value="SLL0198 PROTEIN-RELATED"/>
    <property type="match status" value="1"/>
</dbReference>
<name>A0ABT3GR43_9BACT</name>
<gene>
    <name evidence="2" type="ORF">OKA05_25765</name>
</gene>
<evidence type="ECO:0000313" key="3">
    <source>
        <dbReference type="Proteomes" id="UP001320876"/>
    </source>
</evidence>
<dbReference type="EMBL" id="JAPDDT010000019">
    <property type="protein sequence ID" value="MCW1925992.1"/>
    <property type="molecule type" value="Genomic_DNA"/>
</dbReference>
<dbReference type="RefSeq" id="WP_264490100.1">
    <property type="nucleotide sequence ID" value="NZ_JAPDDT010000019.1"/>
</dbReference>
<accession>A0ABT3GR43</accession>
<keyword evidence="2" id="KW-0255">Endonuclease</keyword>
<protein>
    <submittedName>
        <fullName evidence="2">Uma2 family endonuclease</fullName>
    </submittedName>
</protein>
<evidence type="ECO:0000259" key="1">
    <source>
        <dbReference type="Pfam" id="PF05685"/>
    </source>
</evidence>
<dbReference type="GO" id="GO:0004519">
    <property type="term" value="F:endonuclease activity"/>
    <property type="evidence" value="ECO:0007669"/>
    <property type="project" value="UniProtKB-KW"/>
</dbReference>
<dbReference type="CDD" id="cd06260">
    <property type="entry name" value="DUF820-like"/>
    <property type="match status" value="1"/>
</dbReference>
<dbReference type="SUPFAM" id="SSF52980">
    <property type="entry name" value="Restriction endonuclease-like"/>
    <property type="match status" value="1"/>
</dbReference>
<dbReference type="PANTHER" id="PTHR34107:SF4">
    <property type="entry name" value="SLL1222 PROTEIN"/>
    <property type="match status" value="1"/>
</dbReference>
<reference evidence="2 3" key="1">
    <citation type="submission" date="2022-10" db="EMBL/GenBank/DDBJ databases">
        <title>Luteolibacter arcticus strain CCTCC AB 2014275, whole genome shotgun sequencing project.</title>
        <authorList>
            <person name="Zhao G."/>
            <person name="Shen L."/>
        </authorList>
    </citation>
    <scope>NUCLEOTIDE SEQUENCE [LARGE SCALE GENOMIC DNA]</scope>
    <source>
        <strain evidence="2 3">CCTCC AB 2014275</strain>
    </source>
</reference>
<evidence type="ECO:0000313" key="2">
    <source>
        <dbReference type="EMBL" id="MCW1925992.1"/>
    </source>
</evidence>